<evidence type="ECO:0000256" key="1">
    <source>
        <dbReference type="SAM" id="MobiDB-lite"/>
    </source>
</evidence>
<dbReference type="SUPFAM" id="SSF53448">
    <property type="entry name" value="Nucleotide-diphospho-sugar transferases"/>
    <property type="match status" value="1"/>
</dbReference>
<dbReference type="PANTHER" id="PTHR43685">
    <property type="entry name" value="GLYCOSYLTRANSFERASE"/>
    <property type="match status" value="1"/>
</dbReference>
<accession>A0A501WEX1</accession>
<dbReference type="GO" id="GO:0016740">
    <property type="term" value="F:transferase activity"/>
    <property type="evidence" value="ECO:0007669"/>
    <property type="project" value="UniProtKB-KW"/>
</dbReference>
<keyword evidence="4" id="KW-1185">Reference proteome</keyword>
<feature type="domain" description="Glycosyltransferase 2-like" evidence="2">
    <location>
        <begin position="9"/>
        <end position="121"/>
    </location>
</feature>
<protein>
    <submittedName>
        <fullName evidence="3">Glycosyltransferase family 2 protein</fullName>
    </submittedName>
</protein>
<comment type="caution">
    <text evidence="3">The sequence shown here is derived from an EMBL/GenBank/DDBJ whole genome shotgun (WGS) entry which is preliminary data.</text>
</comment>
<dbReference type="Gene3D" id="3.90.550.10">
    <property type="entry name" value="Spore Coat Polysaccharide Biosynthesis Protein SpsA, Chain A"/>
    <property type="match status" value="1"/>
</dbReference>
<gene>
    <name evidence="3" type="ORF">FJM51_17665</name>
</gene>
<reference evidence="3 4" key="1">
    <citation type="submission" date="2019-06" db="EMBL/GenBank/DDBJ databases">
        <title>A novel bacterium of genus Amaricoccus, isolated from marine sediment.</title>
        <authorList>
            <person name="Huang H."/>
            <person name="Mo K."/>
            <person name="Hu Y."/>
        </authorList>
    </citation>
    <scope>NUCLEOTIDE SEQUENCE [LARGE SCALE GENOMIC DNA]</scope>
    <source>
        <strain evidence="3 4">HB172011</strain>
    </source>
</reference>
<evidence type="ECO:0000259" key="2">
    <source>
        <dbReference type="Pfam" id="PF00535"/>
    </source>
</evidence>
<dbReference type="AlphaFoldDB" id="A0A501WEX1"/>
<organism evidence="3 4">
    <name type="scientific">Amaricoccus solimangrovi</name>
    <dbReference type="NCBI Taxonomy" id="2589815"/>
    <lineage>
        <taxon>Bacteria</taxon>
        <taxon>Pseudomonadati</taxon>
        <taxon>Pseudomonadota</taxon>
        <taxon>Alphaproteobacteria</taxon>
        <taxon>Rhodobacterales</taxon>
        <taxon>Paracoccaceae</taxon>
        <taxon>Amaricoccus</taxon>
    </lineage>
</organism>
<feature type="compositionally biased region" description="Basic and acidic residues" evidence="1">
    <location>
        <begin position="400"/>
        <end position="409"/>
    </location>
</feature>
<name>A0A501WEX1_9RHOB</name>
<sequence length="409" mass="43645">MTPAMPRVSVLLPVYQAAEVVGQAIDTILGQTAPPFEIVVADDGSTDGTGERVAELGPRCEGQGVRLALARFPENRGRGASRNLAVARAGGELVAWYDADDLWTPEKLARQVEAFARARAENPAGRLLLTCNYLRHESARDPGQILRPGPTIALDDIAAIHTRRHIQLQTILGPREVFLRTPFDETLNRAEDFDFALRFAALGGKVVNPDPEGPPLVHYFRGAANFGKEGRASNRRLVRKNAAIFRAAHVDARAFLAHKLGIGLARQDAPTDDSRPMPPGPVFAQGAGDGFDAARPGLERLADGALRIALGPGAAVEYLVSGPEGEIARARIEGLHPVPQPMLRDWFMAGGRRLVIRSVAGAWFPAERLLIARAASGLISVSSGARPPGTPDAAVTAGADRPRADEASP</sequence>
<dbReference type="Proteomes" id="UP000319255">
    <property type="component" value="Unassembled WGS sequence"/>
</dbReference>
<proteinExistence type="predicted"/>
<dbReference type="Pfam" id="PF00535">
    <property type="entry name" value="Glycos_transf_2"/>
    <property type="match status" value="1"/>
</dbReference>
<dbReference type="InterPro" id="IPR050834">
    <property type="entry name" value="Glycosyltransf_2"/>
</dbReference>
<dbReference type="InterPro" id="IPR001173">
    <property type="entry name" value="Glyco_trans_2-like"/>
</dbReference>
<dbReference type="InterPro" id="IPR029044">
    <property type="entry name" value="Nucleotide-diphossugar_trans"/>
</dbReference>
<feature type="region of interest" description="Disordered" evidence="1">
    <location>
        <begin position="381"/>
        <end position="409"/>
    </location>
</feature>
<evidence type="ECO:0000313" key="4">
    <source>
        <dbReference type="Proteomes" id="UP000319255"/>
    </source>
</evidence>
<dbReference type="PANTHER" id="PTHR43685:SF2">
    <property type="entry name" value="GLYCOSYLTRANSFERASE 2-LIKE DOMAIN-CONTAINING PROTEIN"/>
    <property type="match status" value="1"/>
</dbReference>
<evidence type="ECO:0000313" key="3">
    <source>
        <dbReference type="EMBL" id="TPE48393.1"/>
    </source>
</evidence>
<keyword evidence="3" id="KW-0808">Transferase</keyword>
<dbReference type="EMBL" id="VFRP01000022">
    <property type="protein sequence ID" value="TPE48393.1"/>
    <property type="molecule type" value="Genomic_DNA"/>
</dbReference>
<dbReference type="OrthoDB" id="5291101at2"/>
<dbReference type="CDD" id="cd00761">
    <property type="entry name" value="Glyco_tranf_GTA_type"/>
    <property type="match status" value="1"/>
</dbReference>